<dbReference type="Pfam" id="PF13624">
    <property type="entry name" value="SurA_N_3"/>
    <property type="match status" value="1"/>
</dbReference>
<keyword evidence="7" id="KW-0143">Chaperone</keyword>
<sequence length="611" mass="67695">MLQSIRDRSRSWGAKIIIGAVVVTMALFGVESLVGLLGNSGDEVAEVNGEPITRQQLELEVQRAIRSGQVPPDQERALRAEMLDMLITERLLTQYAEEGGLYVSEQQLDQLIVTLPEFQDQEGRFDRDLFRNRLASAGFTPLSFRQQLSVDLKRQQVQQGLAVSGFTLEEERERLAALQRQTRSFRYHALVADDLASAPEVVQQDLEAYYADHEADYRRPEQVKLNYVVLDREQMADEAEVSEDALREAWQAGAAEADRRVSHIMVTYGDSQGGDERSREEARAGLEQVQARLAEGEDFAALAAEVSDDGSTSDAGGDLGVISRGFFGEDFENAAFSLGEGEVSDIVETDNGLHLIKVTELDRPSFEESRDQLRRELALEQVDDAFNERAQRLIDDSFAADDLQSVADDLGLTLQQSDWVGRNVSDGVLSEPGVMDQAFSGDVLEEGYNSEVIELDEDRRLVLRVAEHREPTTLPLAEVRDEVEAAVRQAKTREALVELAARRVESLRAGEPLEIDWQQAKSVSRQGGSSLPEALVQAAFRLPHPEGDVPVYGHAVDGERVVLIALEQVQDGVPNAQVESFVANMAERLRAQAAIQGLLDTLRDEAAIDRL</sequence>
<feature type="transmembrane region" description="Helical" evidence="12">
    <location>
        <begin position="12"/>
        <end position="30"/>
    </location>
</feature>
<dbReference type="SUPFAM" id="SSF109998">
    <property type="entry name" value="Triger factor/SurA peptide-binding domain-like"/>
    <property type="match status" value="1"/>
</dbReference>
<keyword evidence="15" id="KW-1185">Reference proteome</keyword>
<evidence type="ECO:0000256" key="4">
    <source>
        <dbReference type="ARBA" id="ARBA00022692"/>
    </source>
</evidence>
<dbReference type="Gene3D" id="1.10.4030.10">
    <property type="entry name" value="Porin chaperone SurA, peptide-binding domain"/>
    <property type="match status" value="1"/>
</dbReference>
<dbReference type="AlphaFoldDB" id="A0A1J0VJD8"/>
<evidence type="ECO:0000256" key="9">
    <source>
        <dbReference type="ARBA" id="ARBA00040743"/>
    </source>
</evidence>
<dbReference type="Pfam" id="PF00639">
    <property type="entry name" value="Rotamase"/>
    <property type="match status" value="1"/>
</dbReference>
<dbReference type="SUPFAM" id="SSF54534">
    <property type="entry name" value="FKBP-like"/>
    <property type="match status" value="1"/>
</dbReference>
<dbReference type="RefSeq" id="WP_071945958.1">
    <property type="nucleotide sequence ID" value="NZ_CP018139.1"/>
</dbReference>
<dbReference type="GO" id="GO:0003755">
    <property type="term" value="F:peptidyl-prolyl cis-trans isomerase activity"/>
    <property type="evidence" value="ECO:0007669"/>
    <property type="project" value="UniProtKB-KW"/>
</dbReference>
<evidence type="ECO:0000256" key="7">
    <source>
        <dbReference type="ARBA" id="ARBA00023186"/>
    </source>
</evidence>
<keyword evidence="3" id="KW-0997">Cell inner membrane</keyword>
<evidence type="ECO:0000256" key="5">
    <source>
        <dbReference type="ARBA" id="ARBA00022989"/>
    </source>
</evidence>
<dbReference type="InterPro" id="IPR000297">
    <property type="entry name" value="PPIase_PpiC"/>
</dbReference>
<protein>
    <recommendedName>
        <fullName evidence="9">Periplasmic chaperone PpiD</fullName>
    </recommendedName>
    <alternativeName>
        <fullName evidence="10">Periplasmic folding chaperone</fullName>
    </alternativeName>
</protein>
<keyword evidence="11 14" id="KW-0413">Isomerase</keyword>
<accession>A0A1J0VJD8</accession>
<reference evidence="15" key="1">
    <citation type="submission" date="2016-11" db="EMBL/GenBank/DDBJ databases">
        <title>Halolamina sediminis sp. nov., an extremely halophilic archaeon isolated from solar salt.</title>
        <authorList>
            <person name="Koh H.-W."/>
            <person name="Rani S."/>
            <person name="Park S.-J."/>
        </authorList>
    </citation>
    <scope>NUCLEOTIDE SEQUENCE [LARGE SCALE GENOMIC DNA]</scope>
    <source>
        <strain evidence="15">Hb3</strain>
    </source>
</reference>
<evidence type="ECO:0000313" key="14">
    <source>
        <dbReference type="EMBL" id="APE32139.1"/>
    </source>
</evidence>
<evidence type="ECO:0000256" key="8">
    <source>
        <dbReference type="ARBA" id="ARBA00038408"/>
    </source>
</evidence>
<evidence type="ECO:0000256" key="6">
    <source>
        <dbReference type="ARBA" id="ARBA00023136"/>
    </source>
</evidence>
<keyword evidence="2" id="KW-1003">Cell membrane</keyword>
<evidence type="ECO:0000256" key="10">
    <source>
        <dbReference type="ARBA" id="ARBA00042775"/>
    </source>
</evidence>
<evidence type="ECO:0000256" key="3">
    <source>
        <dbReference type="ARBA" id="ARBA00022519"/>
    </source>
</evidence>
<evidence type="ECO:0000259" key="13">
    <source>
        <dbReference type="PROSITE" id="PS50198"/>
    </source>
</evidence>
<dbReference type="PANTHER" id="PTHR47529:SF1">
    <property type="entry name" value="PERIPLASMIC CHAPERONE PPID"/>
    <property type="match status" value="1"/>
</dbReference>
<dbReference type="OrthoDB" id="9812372at2"/>
<name>A0A1J0VJD8_9GAMM</name>
<proteinExistence type="inferred from homology"/>
<dbReference type="PROSITE" id="PS01096">
    <property type="entry name" value="PPIC_PPIASE_1"/>
    <property type="match status" value="1"/>
</dbReference>
<comment type="similarity">
    <text evidence="8">Belongs to the PpiD chaperone family.</text>
</comment>
<evidence type="ECO:0000256" key="11">
    <source>
        <dbReference type="PROSITE-ProRule" id="PRU00278"/>
    </source>
</evidence>
<dbReference type="EMBL" id="CP018139">
    <property type="protein sequence ID" value="APE32139.1"/>
    <property type="molecule type" value="Genomic_DNA"/>
</dbReference>
<evidence type="ECO:0000256" key="12">
    <source>
        <dbReference type="SAM" id="Phobius"/>
    </source>
</evidence>
<dbReference type="InterPro" id="IPR027304">
    <property type="entry name" value="Trigger_fact/SurA_dom_sf"/>
</dbReference>
<dbReference type="InterPro" id="IPR023058">
    <property type="entry name" value="PPIase_PpiC_CS"/>
</dbReference>
<evidence type="ECO:0000313" key="15">
    <source>
        <dbReference type="Proteomes" id="UP000181985"/>
    </source>
</evidence>
<dbReference type="PROSITE" id="PS50198">
    <property type="entry name" value="PPIC_PPIASE_2"/>
    <property type="match status" value="1"/>
</dbReference>
<comment type="subcellular location">
    <subcellularLocation>
        <location evidence="1">Cell inner membrane</location>
        <topology evidence="1">Single-pass type II membrane protein</topology>
        <orientation evidence="1">Periplasmic side</orientation>
    </subcellularLocation>
</comment>
<evidence type="ECO:0000256" key="2">
    <source>
        <dbReference type="ARBA" id="ARBA00022475"/>
    </source>
</evidence>
<evidence type="ECO:0000256" key="1">
    <source>
        <dbReference type="ARBA" id="ARBA00004382"/>
    </source>
</evidence>
<gene>
    <name evidence="14" type="ORF">BOX17_14995</name>
</gene>
<dbReference type="PANTHER" id="PTHR47529">
    <property type="entry name" value="PEPTIDYL-PROLYL CIS-TRANS ISOMERASE D"/>
    <property type="match status" value="1"/>
</dbReference>
<dbReference type="Proteomes" id="UP000181985">
    <property type="component" value="Chromosome"/>
</dbReference>
<keyword evidence="6 12" id="KW-0472">Membrane</keyword>
<dbReference type="InterPro" id="IPR046357">
    <property type="entry name" value="PPIase_dom_sf"/>
</dbReference>
<keyword evidence="5 12" id="KW-1133">Transmembrane helix</keyword>
<dbReference type="Gene3D" id="3.10.50.40">
    <property type="match status" value="1"/>
</dbReference>
<keyword evidence="11" id="KW-0697">Rotamase</keyword>
<dbReference type="GO" id="GO:0005886">
    <property type="term" value="C:plasma membrane"/>
    <property type="evidence" value="ECO:0007669"/>
    <property type="project" value="UniProtKB-SubCell"/>
</dbReference>
<feature type="domain" description="PpiC" evidence="13">
    <location>
        <begin position="256"/>
        <end position="360"/>
    </location>
</feature>
<keyword evidence="4 12" id="KW-0812">Transmembrane</keyword>
<dbReference type="InterPro" id="IPR052029">
    <property type="entry name" value="PpiD_chaperone"/>
</dbReference>
<organism evidence="14 15">
    <name type="scientific">Halomonas aestuarii</name>
    <dbReference type="NCBI Taxonomy" id="1897729"/>
    <lineage>
        <taxon>Bacteria</taxon>
        <taxon>Pseudomonadati</taxon>
        <taxon>Pseudomonadota</taxon>
        <taxon>Gammaproteobacteria</taxon>
        <taxon>Oceanospirillales</taxon>
        <taxon>Halomonadaceae</taxon>
        <taxon>Halomonas</taxon>
    </lineage>
</organism>
<dbReference type="KEGG" id="hsi:BOX17_14995"/>